<gene>
    <name evidence="1" type="ORF">CHS0354_017575</name>
</gene>
<dbReference type="AlphaFoldDB" id="A0AAE0RP25"/>
<reference evidence="1" key="2">
    <citation type="journal article" date="2021" name="Genome Biol. Evol.">
        <title>Developing a high-quality reference genome for a parasitic bivalve with doubly uniparental inheritance (Bivalvia: Unionida).</title>
        <authorList>
            <person name="Smith C.H."/>
        </authorList>
    </citation>
    <scope>NUCLEOTIDE SEQUENCE</scope>
    <source>
        <strain evidence="1">CHS0354</strain>
        <tissue evidence="1">Mantle</tissue>
    </source>
</reference>
<reference evidence="1" key="3">
    <citation type="submission" date="2023-05" db="EMBL/GenBank/DDBJ databases">
        <authorList>
            <person name="Smith C.H."/>
        </authorList>
    </citation>
    <scope>NUCLEOTIDE SEQUENCE</scope>
    <source>
        <strain evidence="1">CHS0354</strain>
        <tissue evidence="1">Mantle</tissue>
    </source>
</reference>
<evidence type="ECO:0000313" key="1">
    <source>
        <dbReference type="EMBL" id="KAK3576903.1"/>
    </source>
</evidence>
<organism evidence="1 2">
    <name type="scientific">Potamilus streckersoni</name>
    <dbReference type="NCBI Taxonomy" id="2493646"/>
    <lineage>
        <taxon>Eukaryota</taxon>
        <taxon>Metazoa</taxon>
        <taxon>Spiralia</taxon>
        <taxon>Lophotrochozoa</taxon>
        <taxon>Mollusca</taxon>
        <taxon>Bivalvia</taxon>
        <taxon>Autobranchia</taxon>
        <taxon>Heteroconchia</taxon>
        <taxon>Palaeoheterodonta</taxon>
        <taxon>Unionida</taxon>
        <taxon>Unionoidea</taxon>
        <taxon>Unionidae</taxon>
        <taxon>Ambleminae</taxon>
        <taxon>Lampsilini</taxon>
        <taxon>Potamilus</taxon>
    </lineage>
</organism>
<keyword evidence="2" id="KW-1185">Reference proteome</keyword>
<name>A0AAE0RP25_9BIVA</name>
<protein>
    <submittedName>
        <fullName evidence="1">Uncharacterized protein</fullName>
    </submittedName>
</protein>
<evidence type="ECO:0000313" key="2">
    <source>
        <dbReference type="Proteomes" id="UP001195483"/>
    </source>
</evidence>
<sequence length="82" mass="9296">MEQWVTYVLERVVEVSINFVAVEGVMLPIQVDGPILGDDPILGEVGTERAMDLQITPRHTEEKDQNESFVPWDPFLREISAV</sequence>
<proteinExistence type="predicted"/>
<dbReference type="EMBL" id="JAEAOA010001088">
    <property type="protein sequence ID" value="KAK3576903.1"/>
    <property type="molecule type" value="Genomic_DNA"/>
</dbReference>
<reference evidence="1" key="1">
    <citation type="journal article" date="2021" name="Genome Biol. Evol.">
        <title>A High-Quality Reference Genome for a Parasitic Bivalve with Doubly Uniparental Inheritance (Bivalvia: Unionida).</title>
        <authorList>
            <person name="Smith C.H."/>
        </authorList>
    </citation>
    <scope>NUCLEOTIDE SEQUENCE</scope>
    <source>
        <strain evidence="1">CHS0354</strain>
    </source>
</reference>
<comment type="caution">
    <text evidence="1">The sequence shown here is derived from an EMBL/GenBank/DDBJ whole genome shotgun (WGS) entry which is preliminary data.</text>
</comment>
<dbReference type="Proteomes" id="UP001195483">
    <property type="component" value="Unassembled WGS sequence"/>
</dbReference>
<accession>A0AAE0RP25</accession>